<sequence>MAALPTRHAPSNRLDVNLSFTPTPKPPAPRSTFVTSSYLSPPPLPPSSTAPKISPMSSEKLFSMDRANEVINNLILVTESQGQQIAMLMQQQKMGVERSEMTKVVTSFTQSIRGLESRVASLESSISLTSPTPDSIGHVVSSSRRAIMRSLDNSSEKVSFKDLEKVEKNLQDSIKVAVTQSASTCASKQTMEKAVDVVTSMSDKLRAVEGHLSNKVDLTDFEAIRLDAQVVREKARGLNQIEDRISNIENWRSLITPRVEGVEEGCVGNANRIAIVGHQVEDRVKSVEFKVVEGEVGRMGKMVETMAERQDLSRVEDVLTACVRKLEGYDMVLRQQGKGLESTQNELYALGSEALKKTEWKKWVEASGLINFDTTIRNLKLELDSKAWAKDHKHTQQGLQMLQRDFKPMATKATLAADFVDWYSKKGEAFEGNLNTLDRHLERLVVDGRVVD</sequence>
<evidence type="ECO:0000313" key="2">
    <source>
        <dbReference type="EMBL" id="GMH62785.1"/>
    </source>
</evidence>
<proteinExistence type="predicted"/>
<dbReference type="AlphaFoldDB" id="A0A9W7A7L1"/>
<gene>
    <name evidence="2" type="ORF">TrLO_g1054</name>
</gene>
<dbReference type="Proteomes" id="UP001165122">
    <property type="component" value="Unassembled WGS sequence"/>
</dbReference>
<comment type="caution">
    <text evidence="2">The sequence shown here is derived from an EMBL/GenBank/DDBJ whole genome shotgun (WGS) entry which is preliminary data.</text>
</comment>
<name>A0A9W7A7L1_9STRA</name>
<reference evidence="3" key="1">
    <citation type="journal article" date="2023" name="Commun. Biol.">
        <title>Genome analysis of Parmales, the sister group of diatoms, reveals the evolutionary specialization of diatoms from phago-mixotrophs to photoautotrophs.</title>
        <authorList>
            <person name="Ban H."/>
            <person name="Sato S."/>
            <person name="Yoshikawa S."/>
            <person name="Yamada K."/>
            <person name="Nakamura Y."/>
            <person name="Ichinomiya M."/>
            <person name="Sato N."/>
            <person name="Blanc-Mathieu R."/>
            <person name="Endo H."/>
            <person name="Kuwata A."/>
            <person name="Ogata H."/>
        </authorList>
    </citation>
    <scope>NUCLEOTIDE SEQUENCE [LARGE SCALE GENOMIC DNA]</scope>
    <source>
        <strain evidence="3">NIES 3700</strain>
    </source>
</reference>
<evidence type="ECO:0000313" key="3">
    <source>
        <dbReference type="Proteomes" id="UP001165122"/>
    </source>
</evidence>
<keyword evidence="3" id="KW-1185">Reference proteome</keyword>
<protein>
    <submittedName>
        <fullName evidence="2">Uncharacterized protein</fullName>
    </submittedName>
</protein>
<feature type="region of interest" description="Disordered" evidence="1">
    <location>
        <begin position="1"/>
        <end position="55"/>
    </location>
</feature>
<evidence type="ECO:0000256" key="1">
    <source>
        <dbReference type="SAM" id="MobiDB-lite"/>
    </source>
</evidence>
<dbReference type="OrthoDB" id="165860at2759"/>
<dbReference type="EMBL" id="BRXW01000522">
    <property type="protein sequence ID" value="GMH62785.1"/>
    <property type="molecule type" value="Genomic_DNA"/>
</dbReference>
<accession>A0A9W7A7L1</accession>
<organism evidence="2 3">
    <name type="scientific">Triparma laevis f. longispina</name>
    <dbReference type="NCBI Taxonomy" id="1714387"/>
    <lineage>
        <taxon>Eukaryota</taxon>
        <taxon>Sar</taxon>
        <taxon>Stramenopiles</taxon>
        <taxon>Ochrophyta</taxon>
        <taxon>Bolidophyceae</taxon>
        <taxon>Parmales</taxon>
        <taxon>Triparmaceae</taxon>
        <taxon>Triparma</taxon>
    </lineage>
</organism>